<evidence type="ECO:0000313" key="1">
    <source>
        <dbReference type="EMBL" id="SFV79662.1"/>
    </source>
</evidence>
<organism evidence="1">
    <name type="scientific">hydrothermal vent metagenome</name>
    <dbReference type="NCBI Taxonomy" id="652676"/>
    <lineage>
        <taxon>unclassified sequences</taxon>
        <taxon>metagenomes</taxon>
        <taxon>ecological metagenomes</taxon>
    </lineage>
</organism>
<name>A0A1W1DEH9_9ZZZZ</name>
<sequence length="303" mass="35340">MSKEFESISGIVKFKGGDKETKKLRPKIFTFKDGDDEAIEIKFQHHEQDHNRLVHFYETGWLIVRITNWVKLYQESIIPNFEQVEFPTNKNVARLDEMKAYVSAWGDRLPKLIPENNTLIEVHDLYFVYKNYILLEPDKALTYNQALFILLGLNAHELDFSCIDLPVFDDRPTGELSVIENVLWNTTQNQELRQSAYVQNGKITSENLQKLAETNDFFQKDTWAFQDLNQLDKLKAKPRKESKKKLSNRKIIETIAKEIKKDFPHTADYVLADDVANQLMEDYGIKLSPQTIRTGYSESLKKS</sequence>
<protein>
    <submittedName>
        <fullName evidence="1">Uncharacterized protein</fullName>
    </submittedName>
</protein>
<gene>
    <name evidence="1" type="ORF">MNB_SUP05-12-489</name>
</gene>
<accession>A0A1W1DEH9</accession>
<dbReference type="EMBL" id="FPHT01000002">
    <property type="protein sequence ID" value="SFV79662.1"/>
    <property type="molecule type" value="Genomic_DNA"/>
</dbReference>
<proteinExistence type="predicted"/>
<dbReference type="AlphaFoldDB" id="A0A1W1DEH9"/>
<reference evidence="1" key="1">
    <citation type="submission" date="2016-10" db="EMBL/GenBank/DDBJ databases">
        <authorList>
            <person name="de Groot N.N."/>
        </authorList>
    </citation>
    <scope>NUCLEOTIDE SEQUENCE</scope>
</reference>